<dbReference type="EMBL" id="UINC01046873">
    <property type="protein sequence ID" value="SVB55432.1"/>
    <property type="molecule type" value="Genomic_DNA"/>
</dbReference>
<dbReference type="GO" id="GO:0016020">
    <property type="term" value="C:membrane"/>
    <property type="evidence" value="ECO:0007669"/>
    <property type="project" value="UniProtKB-SubCell"/>
</dbReference>
<comment type="subcellular location">
    <subcellularLocation>
        <location evidence="1">Membrane</location>
        <topology evidence="1">Multi-pass membrane protein</topology>
    </subcellularLocation>
</comment>
<feature type="transmembrane region" description="Helical" evidence="5">
    <location>
        <begin position="276"/>
        <end position="301"/>
    </location>
</feature>
<keyword evidence="4 5" id="KW-0472">Membrane</keyword>
<feature type="transmembrane region" description="Helical" evidence="5">
    <location>
        <begin position="156"/>
        <end position="176"/>
    </location>
</feature>
<keyword evidence="2 5" id="KW-0812">Transmembrane</keyword>
<evidence type="ECO:0008006" key="7">
    <source>
        <dbReference type="Google" id="ProtNLM"/>
    </source>
</evidence>
<dbReference type="PIRSF" id="PIRSF006060">
    <property type="entry name" value="AA_transporter"/>
    <property type="match status" value="1"/>
</dbReference>
<dbReference type="PANTHER" id="PTHR11785:SF512">
    <property type="entry name" value="SOBREMESA, ISOFORM B"/>
    <property type="match status" value="1"/>
</dbReference>
<feature type="transmembrane region" description="Helical" evidence="5">
    <location>
        <begin position="125"/>
        <end position="144"/>
    </location>
</feature>
<evidence type="ECO:0000256" key="3">
    <source>
        <dbReference type="ARBA" id="ARBA00022989"/>
    </source>
</evidence>
<dbReference type="GO" id="GO:0015179">
    <property type="term" value="F:L-amino acid transmembrane transporter activity"/>
    <property type="evidence" value="ECO:0007669"/>
    <property type="project" value="TreeGrafter"/>
</dbReference>
<evidence type="ECO:0000256" key="5">
    <source>
        <dbReference type="SAM" id="Phobius"/>
    </source>
</evidence>
<feature type="non-terminal residue" evidence="6">
    <location>
        <position position="1"/>
    </location>
</feature>
<dbReference type="InterPro" id="IPR002293">
    <property type="entry name" value="AA/rel_permease1"/>
</dbReference>
<feature type="transmembrane region" description="Helical" evidence="5">
    <location>
        <begin position="89"/>
        <end position="113"/>
    </location>
</feature>
<accession>A0A382EYH4</accession>
<feature type="non-terminal residue" evidence="6">
    <location>
        <position position="353"/>
    </location>
</feature>
<keyword evidence="3 5" id="KW-1133">Transmembrane helix</keyword>
<name>A0A382EYH4_9ZZZZ</name>
<evidence type="ECO:0000256" key="2">
    <source>
        <dbReference type="ARBA" id="ARBA00022692"/>
    </source>
</evidence>
<evidence type="ECO:0000256" key="1">
    <source>
        <dbReference type="ARBA" id="ARBA00004141"/>
    </source>
</evidence>
<protein>
    <recommendedName>
        <fullName evidence="7">Amino acid permease/ SLC12A domain-containing protein</fullName>
    </recommendedName>
</protein>
<feature type="transmembrane region" description="Helical" evidence="5">
    <location>
        <begin position="47"/>
        <end position="68"/>
    </location>
</feature>
<organism evidence="6">
    <name type="scientific">marine metagenome</name>
    <dbReference type="NCBI Taxonomy" id="408172"/>
    <lineage>
        <taxon>unclassified sequences</taxon>
        <taxon>metagenomes</taxon>
        <taxon>ecological metagenomes</taxon>
    </lineage>
</organism>
<gene>
    <name evidence="6" type="ORF">METZ01_LOCUS208286</name>
</gene>
<feature type="transmembrane region" description="Helical" evidence="5">
    <location>
        <begin position="322"/>
        <end position="341"/>
    </location>
</feature>
<dbReference type="InterPro" id="IPR050598">
    <property type="entry name" value="AminoAcid_Transporter"/>
</dbReference>
<dbReference type="Gene3D" id="1.20.1740.10">
    <property type="entry name" value="Amino acid/polyamine transporter I"/>
    <property type="match status" value="1"/>
</dbReference>
<sequence length="353" mass="37116">VSEKNHDRPLGFWSATGAVIATMIGAGIFGATGGFAHELGTDGNVLLVWLFCGGLALTGALSLGELGAMMPRSGGCYTYNRHLYGDTAGYLSGVLSWLLAFVGALAYVTLLLGHHVQQFAPDLPPAAAASIVVVLLTAAHCFGLREGNWMNNAFTIFKVGVILAFIVAGFSVPAQAELNTKINTAGILSSPFASAMISVSFAYLGWETATWIAGDLRAPQKNLPRSLIVGTAFVTGLYLLLNIVFLRAQSVTTMDEKIDGIGLHAAEILFSGNVSTWFNCMIIAVLLSTTSTILMVGARILATMAQDGQLPAVLAKTNAREAPIPSLVVQAIFTIIFVWAASSHGNADNVLVL</sequence>
<dbReference type="Pfam" id="PF13520">
    <property type="entry name" value="AA_permease_2"/>
    <property type="match status" value="1"/>
</dbReference>
<feature type="transmembrane region" description="Helical" evidence="5">
    <location>
        <begin position="227"/>
        <end position="246"/>
    </location>
</feature>
<dbReference type="PANTHER" id="PTHR11785">
    <property type="entry name" value="AMINO ACID TRANSPORTER"/>
    <property type="match status" value="1"/>
</dbReference>
<feature type="transmembrane region" description="Helical" evidence="5">
    <location>
        <begin position="12"/>
        <end position="35"/>
    </location>
</feature>
<feature type="transmembrane region" description="Helical" evidence="5">
    <location>
        <begin position="182"/>
        <end position="206"/>
    </location>
</feature>
<evidence type="ECO:0000256" key="4">
    <source>
        <dbReference type="ARBA" id="ARBA00023136"/>
    </source>
</evidence>
<evidence type="ECO:0000313" key="6">
    <source>
        <dbReference type="EMBL" id="SVB55432.1"/>
    </source>
</evidence>
<proteinExistence type="predicted"/>
<dbReference type="AlphaFoldDB" id="A0A382EYH4"/>
<reference evidence="6" key="1">
    <citation type="submission" date="2018-05" db="EMBL/GenBank/DDBJ databases">
        <authorList>
            <person name="Lanie J.A."/>
            <person name="Ng W.-L."/>
            <person name="Kazmierczak K.M."/>
            <person name="Andrzejewski T.M."/>
            <person name="Davidsen T.M."/>
            <person name="Wayne K.J."/>
            <person name="Tettelin H."/>
            <person name="Glass J.I."/>
            <person name="Rusch D."/>
            <person name="Podicherti R."/>
            <person name="Tsui H.-C.T."/>
            <person name="Winkler M.E."/>
        </authorList>
    </citation>
    <scope>NUCLEOTIDE SEQUENCE</scope>
</reference>